<keyword evidence="4" id="KW-1185">Reference proteome</keyword>
<gene>
    <name evidence="3" type="ORF">DFR49_3968</name>
</gene>
<protein>
    <submittedName>
        <fullName evidence="3">Putative Flp pilus-assembly TadE/G-like protein</fullName>
    </submittedName>
</protein>
<comment type="caution">
    <text evidence="3">The sequence shown here is derived from an EMBL/GenBank/DDBJ whole genome shotgun (WGS) entry which is preliminary data.</text>
</comment>
<dbReference type="RefSeq" id="WP_170151069.1">
    <property type="nucleotide sequence ID" value="NZ_QXDC01000005.1"/>
</dbReference>
<evidence type="ECO:0000313" key="3">
    <source>
        <dbReference type="EMBL" id="RIA36684.1"/>
    </source>
</evidence>
<name>A0A397NSM8_9SPHN</name>
<keyword evidence="1" id="KW-1133">Transmembrane helix</keyword>
<evidence type="ECO:0000313" key="4">
    <source>
        <dbReference type="Proteomes" id="UP000266568"/>
    </source>
</evidence>
<sequence>MISRFSAFLARLRASQRGNVLMLFGFAMIPMVFATGMGIDYARAARLRTKLNALADAAALSAVTQTMMEEEDEGKVKAAATVMFKAQADTLGGMVGTPEFHIELSHPDGANSRTADVTYTAKSLNSFGGVLKMHAITVAGSSTASAARPPDMDFYIALDTSPSMALPTTSAGIEHMDEKMNCSFACHSNKIQQYIGSGIGKLPSLILDNAKFSIIKGAYRSSGSGSNKKQYIDDDNSYIYVNRDATDSKCKTSSSNKDICVYNADGTYADSYWYARNQNINLRVTDERTAVQDLMTLAQSYAESNHRDYRAALYTFDHSTNLKTIASLTSNLANVSTLANNVDLVTVNDQMGNGRPPDGSSGQEYLFTSFKSILKKMENDVLPATSGKGTDEPGDTPQAFLFMVTDGMSDENIGSGRTRDAMQQQQIDQCNAIKNRGIKIAILYTEYTVESIKDDEPGQRAIAEKAIPKIAPALNKCASPNLMMTVKTDESISDALRTLFTKAIASAHLIK</sequence>
<dbReference type="InterPro" id="IPR028087">
    <property type="entry name" value="Tad_N"/>
</dbReference>
<evidence type="ECO:0000259" key="2">
    <source>
        <dbReference type="Pfam" id="PF13400"/>
    </source>
</evidence>
<reference evidence="3 4" key="1">
    <citation type="submission" date="2018-08" db="EMBL/GenBank/DDBJ databases">
        <title>Genomic Encyclopedia of Type Strains, Phase IV (KMG-IV): sequencing the most valuable type-strain genomes for metagenomic binning, comparative biology and taxonomic classification.</title>
        <authorList>
            <person name="Goeker M."/>
        </authorList>
    </citation>
    <scope>NUCLEOTIDE SEQUENCE [LARGE SCALE GENOMIC DNA]</scope>
    <source>
        <strain evidence="3 4">DSM 25527</strain>
    </source>
</reference>
<feature type="domain" description="Putative Flp pilus-assembly TadG-like N-terminal" evidence="2">
    <location>
        <begin position="18"/>
        <end position="64"/>
    </location>
</feature>
<dbReference type="Proteomes" id="UP000266568">
    <property type="component" value="Unassembled WGS sequence"/>
</dbReference>
<dbReference type="AlphaFoldDB" id="A0A397NSM8"/>
<accession>A0A397NSM8</accession>
<dbReference type="EMBL" id="QXDC01000005">
    <property type="protein sequence ID" value="RIA36684.1"/>
    <property type="molecule type" value="Genomic_DNA"/>
</dbReference>
<keyword evidence="1" id="KW-0472">Membrane</keyword>
<keyword evidence="1" id="KW-0812">Transmembrane</keyword>
<dbReference type="InterPro" id="IPR036465">
    <property type="entry name" value="vWFA_dom_sf"/>
</dbReference>
<proteinExistence type="predicted"/>
<evidence type="ECO:0000256" key="1">
    <source>
        <dbReference type="SAM" id="Phobius"/>
    </source>
</evidence>
<feature type="transmembrane region" description="Helical" evidence="1">
    <location>
        <begin position="20"/>
        <end position="39"/>
    </location>
</feature>
<dbReference type="Pfam" id="PF13400">
    <property type="entry name" value="Tad"/>
    <property type="match status" value="1"/>
</dbReference>
<dbReference type="Gene3D" id="3.40.50.410">
    <property type="entry name" value="von Willebrand factor, type A domain"/>
    <property type="match status" value="1"/>
</dbReference>
<organism evidence="3 4">
    <name type="scientific">Hephaestia caeni</name>
    <dbReference type="NCBI Taxonomy" id="645617"/>
    <lineage>
        <taxon>Bacteria</taxon>
        <taxon>Pseudomonadati</taxon>
        <taxon>Pseudomonadota</taxon>
        <taxon>Alphaproteobacteria</taxon>
        <taxon>Sphingomonadales</taxon>
        <taxon>Sphingomonadaceae</taxon>
        <taxon>Hephaestia</taxon>
    </lineage>
</organism>